<keyword evidence="5" id="KW-1185">Reference proteome</keyword>
<evidence type="ECO:0000259" key="3">
    <source>
        <dbReference type="Pfam" id="PF03061"/>
    </source>
</evidence>
<gene>
    <name evidence="4" type="ORF">PV328_001128</name>
</gene>
<dbReference type="Pfam" id="PF03061">
    <property type="entry name" value="4HBT"/>
    <property type="match status" value="1"/>
</dbReference>
<accession>A0AA39KXB0</accession>
<organism evidence="4 5">
    <name type="scientific">Microctonus aethiopoides</name>
    <dbReference type="NCBI Taxonomy" id="144406"/>
    <lineage>
        <taxon>Eukaryota</taxon>
        <taxon>Metazoa</taxon>
        <taxon>Ecdysozoa</taxon>
        <taxon>Arthropoda</taxon>
        <taxon>Hexapoda</taxon>
        <taxon>Insecta</taxon>
        <taxon>Pterygota</taxon>
        <taxon>Neoptera</taxon>
        <taxon>Endopterygota</taxon>
        <taxon>Hymenoptera</taxon>
        <taxon>Apocrita</taxon>
        <taxon>Ichneumonoidea</taxon>
        <taxon>Braconidae</taxon>
        <taxon>Euphorinae</taxon>
        <taxon>Microctonus</taxon>
    </lineage>
</organism>
<dbReference type="EMBL" id="JAQQBS010000001">
    <property type="protein sequence ID" value="KAK0177041.1"/>
    <property type="molecule type" value="Genomic_DNA"/>
</dbReference>
<evidence type="ECO:0000313" key="5">
    <source>
        <dbReference type="Proteomes" id="UP001168990"/>
    </source>
</evidence>
<dbReference type="PANTHER" id="PTHR21660:SF1">
    <property type="entry name" value="ACYL-COENZYME A THIOESTERASE 13"/>
    <property type="match status" value="1"/>
</dbReference>
<comment type="caution">
    <text evidence="4">The sequence shown here is derived from an EMBL/GenBank/DDBJ whole genome shotgun (WGS) entry which is preliminary data.</text>
</comment>
<proteinExistence type="inferred from homology"/>
<dbReference type="CDD" id="cd03443">
    <property type="entry name" value="PaaI_thioesterase"/>
    <property type="match status" value="1"/>
</dbReference>
<evidence type="ECO:0000256" key="1">
    <source>
        <dbReference type="ARBA" id="ARBA00008324"/>
    </source>
</evidence>
<dbReference type="AlphaFoldDB" id="A0AA39KXB0"/>
<evidence type="ECO:0000256" key="2">
    <source>
        <dbReference type="ARBA" id="ARBA00022801"/>
    </source>
</evidence>
<protein>
    <recommendedName>
        <fullName evidence="3">Thioesterase domain-containing protein</fullName>
    </recommendedName>
</protein>
<dbReference type="Proteomes" id="UP001168990">
    <property type="component" value="Unassembled WGS sequence"/>
</dbReference>
<dbReference type="SUPFAM" id="SSF54637">
    <property type="entry name" value="Thioesterase/thiol ester dehydrase-isomerase"/>
    <property type="match status" value="1"/>
</dbReference>
<dbReference type="Gene3D" id="3.10.129.10">
    <property type="entry name" value="Hotdog Thioesterase"/>
    <property type="match status" value="1"/>
</dbReference>
<comment type="similarity">
    <text evidence="1">Belongs to the thioesterase PaaI family.</text>
</comment>
<dbReference type="InterPro" id="IPR006683">
    <property type="entry name" value="Thioestr_dom"/>
</dbReference>
<dbReference type="InterPro" id="IPR029069">
    <property type="entry name" value="HotDog_dom_sf"/>
</dbReference>
<dbReference type="GO" id="GO:0047617">
    <property type="term" value="F:fatty acyl-CoA hydrolase activity"/>
    <property type="evidence" value="ECO:0007669"/>
    <property type="project" value="InterPro"/>
</dbReference>
<dbReference type="NCBIfam" id="TIGR00369">
    <property type="entry name" value="unchar_dom_1"/>
    <property type="match status" value="1"/>
</dbReference>
<sequence>MASSRSGLELVKAVVAHALKNRCYGKFLNNVNFISAGDGQCKAEFIVADEHLNSHGTLHGGCTSTIIDCVSTYALMTNAKALPGVSVDLHVTFLKSAFPGDTIVVDAKTIKCGRKLAFLEVELVKKKDGIIIARGQHTKFIGA</sequence>
<dbReference type="InterPro" id="IPR003736">
    <property type="entry name" value="PAAI_dom"/>
</dbReference>
<feature type="domain" description="Thioesterase" evidence="3">
    <location>
        <begin position="55"/>
        <end position="130"/>
    </location>
</feature>
<reference evidence="4" key="2">
    <citation type="submission" date="2023-03" db="EMBL/GenBank/DDBJ databases">
        <authorList>
            <person name="Inwood S.N."/>
            <person name="Skelly J.G."/>
            <person name="Guhlin J."/>
            <person name="Harrop T.W.R."/>
            <person name="Goldson S.G."/>
            <person name="Dearden P.K."/>
        </authorList>
    </citation>
    <scope>NUCLEOTIDE SEQUENCE</scope>
    <source>
        <strain evidence="4">Irish</strain>
        <tissue evidence="4">Whole body</tissue>
    </source>
</reference>
<name>A0AA39KXB0_9HYME</name>
<reference evidence="4" key="1">
    <citation type="journal article" date="2023" name="bioRxiv">
        <title>Scaffold-level genome assemblies of two parasitoid biocontrol wasps reveal the parthenogenesis mechanism and an associated novel virus.</title>
        <authorList>
            <person name="Inwood S."/>
            <person name="Skelly J."/>
            <person name="Guhlin J."/>
            <person name="Harrop T."/>
            <person name="Goldson S."/>
            <person name="Dearden P."/>
        </authorList>
    </citation>
    <scope>NUCLEOTIDE SEQUENCE</scope>
    <source>
        <strain evidence="4">Irish</strain>
        <tissue evidence="4">Whole body</tissue>
    </source>
</reference>
<evidence type="ECO:0000313" key="4">
    <source>
        <dbReference type="EMBL" id="KAK0177041.1"/>
    </source>
</evidence>
<dbReference type="FunFam" id="3.10.129.10:FF:000033">
    <property type="entry name" value="acyl-coenzyme A thioesterase 13"/>
    <property type="match status" value="1"/>
</dbReference>
<dbReference type="PANTHER" id="PTHR21660">
    <property type="entry name" value="THIOESTERASE SUPERFAMILY MEMBER-RELATED"/>
    <property type="match status" value="1"/>
</dbReference>
<keyword evidence="2" id="KW-0378">Hydrolase</keyword>
<dbReference type="InterPro" id="IPR039298">
    <property type="entry name" value="ACOT13"/>
</dbReference>